<keyword evidence="1" id="KW-1133">Transmembrane helix</keyword>
<evidence type="ECO:0000256" key="1">
    <source>
        <dbReference type="SAM" id="Phobius"/>
    </source>
</evidence>
<proteinExistence type="predicted"/>
<keyword evidence="3" id="KW-1185">Reference proteome</keyword>
<name>A0A159Z3V3_9RHOB</name>
<keyword evidence="1" id="KW-0812">Transmembrane</keyword>
<dbReference type="EMBL" id="CP012661">
    <property type="protein sequence ID" value="AMY68900.1"/>
    <property type="molecule type" value="Genomic_DNA"/>
</dbReference>
<dbReference type="AlphaFoldDB" id="A0A159Z3V3"/>
<dbReference type="STRING" id="1335048.AKL17_1648"/>
<evidence type="ECO:0000313" key="2">
    <source>
        <dbReference type="EMBL" id="AMY68900.1"/>
    </source>
</evidence>
<protein>
    <submittedName>
        <fullName evidence="2">Uncharacterized protein</fullName>
    </submittedName>
</protein>
<gene>
    <name evidence="2" type="ORF">AKL17_1648</name>
</gene>
<keyword evidence="1" id="KW-0472">Membrane</keyword>
<feature type="transmembrane region" description="Helical" evidence="1">
    <location>
        <begin position="9"/>
        <end position="28"/>
    </location>
</feature>
<evidence type="ECO:0000313" key="3">
    <source>
        <dbReference type="Proteomes" id="UP000076128"/>
    </source>
</evidence>
<accession>A0A159Z3V3</accession>
<organism evidence="2 3">
    <name type="scientific">Frigidibacter mobilis</name>
    <dbReference type="NCBI Taxonomy" id="1335048"/>
    <lineage>
        <taxon>Bacteria</taxon>
        <taxon>Pseudomonadati</taxon>
        <taxon>Pseudomonadota</taxon>
        <taxon>Alphaproteobacteria</taxon>
        <taxon>Rhodobacterales</taxon>
        <taxon>Paracoccaceae</taxon>
        <taxon>Frigidibacter</taxon>
    </lineage>
</organism>
<feature type="transmembrane region" description="Helical" evidence="1">
    <location>
        <begin position="151"/>
        <end position="173"/>
    </location>
</feature>
<dbReference type="KEGG" id="daa:AKL17_1648"/>
<sequence length="243" mass="26444">MTRWWPDTVLGQMICIVFAVVFMVFALGEALEDRFDRLTSDGLDDDEYLRQVAVLAVVMRHQSAADLERDLQSLSEIGIQGRVLPAQPEALHTGRTESLNWTKVILCCPDLPAPEGVARVDGERMVLFPLATGGQLAFPQRPSGGSTGGEFLYFPLATGILVLGFSIFAIWGVSRPIGGWQHPSRIPMPSCPTRILSKSADRAKCVTLRGRSTRCEIGFKDCSTRGTACSGGSATTYARRLPA</sequence>
<dbReference type="Proteomes" id="UP000076128">
    <property type="component" value="Chromosome"/>
</dbReference>
<reference evidence="2 3" key="1">
    <citation type="submission" date="2015-09" db="EMBL/GenBank/DDBJ databases">
        <title>Complete genome sequence of Defluviimonas alba cai42t isolated from an oilfield in Xinjiang.</title>
        <authorList>
            <person name="Geng S."/>
            <person name="Pan X."/>
            <person name="Wu X."/>
        </authorList>
    </citation>
    <scope>NUCLEOTIDE SEQUENCE [LARGE SCALE GENOMIC DNA]</scope>
    <source>
        <strain evidence="3">cai42</strain>
    </source>
</reference>